<dbReference type="InterPro" id="IPR035940">
    <property type="entry name" value="CAP_sf"/>
</dbReference>
<dbReference type="CDD" id="cd05380">
    <property type="entry name" value="CAP_euk"/>
    <property type="match status" value="1"/>
</dbReference>
<accession>A0A016S8A1</accession>
<feature type="domain" description="SCP" evidence="1">
    <location>
        <begin position="29"/>
        <end position="129"/>
    </location>
</feature>
<protein>
    <recommendedName>
        <fullName evidence="1">SCP domain-containing protein</fullName>
    </recommendedName>
</protein>
<evidence type="ECO:0000259" key="1">
    <source>
        <dbReference type="Pfam" id="PF00188"/>
    </source>
</evidence>
<dbReference type="AlphaFoldDB" id="A0A016S8A1"/>
<proteinExistence type="predicted"/>
<dbReference type="STRING" id="53326.A0A016S8A1"/>
<reference evidence="3" key="1">
    <citation type="journal article" date="2015" name="Nat. Genet.">
        <title>The genome and transcriptome of the zoonotic hookworm Ancylostoma ceylanicum identify infection-specific gene families.</title>
        <authorList>
            <person name="Schwarz E.M."/>
            <person name="Hu Y."/>
            <person name="Antoshechkin I."/>
            <person name="Miller M.M."/>
            <person name="Sternberg P.W."/>
            <person name="Aroian R.V."/>
        </authorList>
    </citation>
    <scope>NUCLEOTIDE SEQUENCE</scope>
    <source>
        <strain evidence="3">HY135</strain>
    </source>
</reference>
<keyword evidence="3" id="KW-1185">Reference proteome</keyword>
<evidence type="ECO:0000313" key="2">
    <source>
        <dbReference type="EMBL" id="EYB86883.1"/>
    </source>
</evidence>
<name>A0A016S8A1_9BILA</name>
<evidence type="ECO:0000313" key="3">
    <source>
        <dbReference type="Proteomes" id="UP000024635"/>
    </source>
</evidence>
<dbReference type="Gene3D" id="3.40.33.10">
    <property type="entry name" value="CAP"/>
    <property type="match status" value="1"/>
</dbReference>
<comment type="caution">
    <text evidence="2">The sequence shown here is derived from an EMBL/GenBank/DDBJ whole genome shotgun (WGS) entry which is preliminary data.</text>
</comment>
<organism evidence="2 3">
    <name type="scientific">Ancylostoma ceylanicum</name>
    <dbReference type="NCBI Taxonomy" id="53326"/>
    <lineage>
        <taxon>Eukaryota</taxon>
        <taxon>Metazoa</taxon>
        <taxon>Ecdysozoa</taxon>
        <taxon>Nematoda</taxon>
        <taxon>Chromadorea</taxon>
        <taxon>Rhabditida</taxon>
        <taxon>Rhabditina</taxon>
        <taxon>Rhabditomorpha</taxon>
        <taxon>Strongyloidea</taxon>
        <taxon>Ancylostomatidae</taxon>
        <taxon>Ancylostomatinae</taxon>
        <taxon>Ancylostoma</taxon>
    </lineage>
</organism>
<sequence>MRSITTGIKAAFGCKNSLISDDWREAVLKYHNDQRRKVSRGQQTDKDGAALKTAGEMYQLTWDCNLEAIAHTELVKCAGVSKITIGQTEHDFNEGVISTKPKKCNLEDDTKTLLKSWWNEVRQETFPTDMKYTEKFRHFAPDMLLSPTCGTRWSPAFKSSHVRWRTTKRRASDAPTQHAVAKLRWSALILESNQKEQVEPDPM</sequence>
<dbReference type="SUPFAM" id="SSF55797">
    <property type="entry name" value="PR-1-like"/>
    <property type="match status" value="1"/>
</dbReference>
<dbReference type="OrthoDB" id="5868561at2759"/>
<dbReference type="EMBL" id="JARK01001608">
    <property type="protein sequence ID" value="EYB86883.1"/>
    <property type="molecule type" value="Genomic_DNA"/>
</dbReference>
<dbReference type="Pfam" id="PF00188">
    <property type="entry name" value="CAP"/>
    <property type="match status" value="1"/>
</dbReference>
<dbReference type="InterPro" id="IPR014044">
    <property type="entry name" value="CAP_dom"/>
</dbReference>
<gene>
    <name evidence="2" type="primary">Acey_s0272.g952</name>
    <name evidence="2" type="ORF">Y032_0272g952</name>
</gene>
<dbReference type="Proteomes" id="UP000024635">
    <property type="component" value="Unassembled WGS sequence"/>
</dbReference>